<proteinExistence type="predicted"/>
<gene>
    <name evidence="1" type="ORF">CK510_07155</name>
</gene>
<reference evidence="1 2" key="1">
    <citation type="submission" date="2017-08" db="EMBL/GenBank/DDBJ databases">
        <title>Draft genome sequence of filamentous cyanobacterium Calothrix elsteri CCALA 953.</title>
        <authorList>
            <person name="Gagunashvili A.N."/>
            <person name="Elster J."/>
            <person name="Andresson O.S."/>
        </authorList>
    </citation>
    <scope>NUCLEOTIDE SEQUENCE [LARGE SCALE GENOMIC DNA]</scope>
    <source>
        <strain evidence="1 2">CCALA 953</strain>
    </source>
</reference>
<dbReference type="InterPro" id="IPR027417">
    <property type="entry name" value="P-loop_NTPase"/>
</dbReference>
<evidence type="ECO:0000313" key="1">
    <source>
        <dbReference type="EMBL" id="PAX59417.1"/>
    </source>
</evidence>
<protein>
    <submittedName>
        <fullName evidence="1">KAP family P-loop domain-containing protein</fullName>
    </submittedName>
</protein>
<dbReference type="SUPFAM" id="SSF52540">
    <property type="entry name" value="P-loop containing nucleoside triphosphate hydrolases"/>
    <property type="match status" value="1"/>
</dbReference>
<dbReference type="EMBL" id="NTFS01000052">
    <property type="protein sequence ID" value="PAX59417.1"/>
    <property type="molecule type" value="Genomic_DNA"/>
</dbReference>
<comment type="caution">
    <text evidence="1">The sequence shown here is derived from an EMBL/GenBank/DDBJ whole genome shotgun (WGS) entry which is preliminary data.</text>
</comment>
<evidence type="ECO:0000313" key="2">
    <source>
        <dbReference type="Proteomes" id="UP000218238"/>
    </source>
</evidence>
<keyword evidence="2" id="KW-1185">Reference proteome</keyword>
<sequence>MKLDLKKFANACNPSKTIVVSNPQDRQYYIDFAAVRGGKIIEELKSDITEFSQDGTTCGLFTGHIGCGKTTELLRLKCELEESGYHVVYFESTQDLEIDDVDISDVMLAIARRVYESLDGLQKVELPEPKGLKRILKGAAKLLMTEVSLDAEFSPLGMADVSVNTEGEFSAKVPGMGEVSASKKQGFTVVAPGIGKITAKAKDSPEVRNKLREYLEPQTKSILELINQELLEPAKEQLKKFGLRGLVVIVDNLDRVETARKPWGRPQAEYLFVDRGEQLRQLQCHVVYTMPLSLRFSDDFGRLIDRFPVRPKVLPMVPVRYRDGNICPEGMYLMQKMVLVRAFPEEQPEPTPEFIGAIFDTKETLEQLCLYSGGHVRELLRLLYEWIKKDRQLPLSGMTLEILITSRCNEMCLGITDEEWELLRQVHKRKQVRGDSNYRKLIHSRLVYEYCDRQGFWFDINPILAGAEELKGE</sequence>
<dbReference type="AlphaFoldDB" id="A0A2A2TLZ7"/>
<organism evidence="1 2">
    <name type="scientific">Brunnivagina elsteri CCALA 953</name>
    <dbReference type="NCBI Taxonomy" id="987040"/>
    <lineage>
        <taxon>Bacteria</taxon>
        <taxon>Bacillati</taxon>
        <taxon>Cyanobacteriota</taxon>
        <taxon>Cyanophyceae</taxon>
        <taxon>Nostocales</taxon>
        <taxon>Calotrichaceae</taxon>
        <taxon>Brunnivagina</taxon>
    </lineage>
</organism>
<dbReference type="Proteomes" id="UP000218238">
    <property type="component" value="Unassembled WGS sequence"/>
</dbReference>
<name>A0A2A2TLZ7_9CYAN</name>
<dbReference type="OrthoDB" id="477505at2"/>
<dbReference type="RefSeq" id="WP_095721043.1">
    <property type="nucleotide sequence ID" value="NZ_NTFS01000052.1"/>
</dbReference>
<accession>A0A2A2TLZ7</accession>